<reference evidence="1" key="1">
    <citation type="submission" date="2020-10" db="EMBL/GenBank/DDBJ databases">
        <authorList>
            <person name="Hahn C.J."/>
            <person name="Laso-Perez R."/>
            <person name="Vulcano F."/>
            <person name="Vaziourakis K.-M."/>
            <person name="Stokke R."/>
            <person name="Steen I.H."/>
            <person name="Teske A."/>
            <person name="Boetius A."/>
            <person name="Liebeke M."/>
            <person name="Amann R."/>
            <person name="Knittel K."/>
        </authorList>
    </citation>
    <scope>NUCLEOTIDE SEQUENCE</scope>
    <source>
        <strain evidence="1">Gfbio:e3339647-f889-4370-9287-4fb5cb688e4c:AG392J18_GoMArc1</strain>
    </source>
</reference>
<evidence type="ECO:0000313" key="1">
    <source>
        <dbReference type="EMBL" id="CAD6493456.1"/>
    </source>
</evidence>
<evidence type="ECO:0000313" key="2">
    <source>
        <dbReference type="Proteomes" id="UP000612009"/>
    </source>
</evidence>
<dbReference type="Proteomes" id="UP000612009">
    <property type="component" value="Unassembled WGS sequence"/>
</dbReference>
<sequence length="47" mass="5018">MTAIQCHQPVVATGRGVSRGVPVPQVLLLIFEILEENDGSLCTIALQ</sequence>
<dbReference type="EMBL" id="CAJHIR010000027">
    <property type="protein sequence ID" value="CAD6493456.1"/>
    <property type="molecule type" value="Genomic_DNA"/>
</dbReference>
<protein>
    <submittedName>
        <fullName evidence="1">Uncharacterized protein</fullName>
    </submittedName>
</protein>
<accession>A0A811T7S4</accession>
<dbReference type="AlphaFoldDB" id="A0A811T7S4"/>
<comment type="caution">
    <text evidence="1">The sequence shown here is derived from an EMBL/GenBank/DDBJ whole genome shotgun (WGS) entry which is preliminary data.</text>
</comment>
<proteinExistence type="predicted"/>
<gene>
    <name evidence="1" type="ORF">LAKADJCE_00522</name>
</gene>
<name>A0A811T7S4_9EURY</name>
<organism evidence="1 2">
    <name type="scientific">Candidatus Argoarchaeum ethanivorans</name>
    <dbReference type="NCBI Taxonomy" id="2608793"/>
    <lineage>
        <taxon>Archaea</taxon>
        <taxon>Methanobacteriati</taxon>
        <taxon>Methanobacteriota</taxon>
        <taxon>Stenosarchaea group</taxon>
        <taxon>Methanomicrobia</taxon>
        <taxon>Methanosarcinales</taxon>
        <taxon>Methanosarcinales incertae sedis</taxon>
        <taxon>GOM Arc I cluster</taxon>
        <taxon>Candidatus Argoarchaeum</taxon>
    </lineage>
</organism>